<dbReference type="Proteomes" id="UP000034006">
    <property type="component" value="Unassembled WGS sequence"/>
</dbReference>
<reference evidence="1 2" key="1">
    <citation type="journal article" date="2015" name="Nature">
        <title>rRNA introns, odd ribosomes, and small enigmatic genomes across a large radiation of phyla.</title>
        <authorList>
            <person name="Brown C.T."/>
            <person name="Hug L.A."/>
            <person name="Thomas B.C."/>
            <person name="Sharon I."/>
            <person name="Castelle C.J."/>
            <person name="Singh A."/>
            <person name="Wilkins M.J."/>
            <person name="Williams K.H."/>
            <person name="Banfield J.F."/>
        </authorList>
    </citation>
    <scope>NUCLEOTIDE SEQUENCE [LARGE SCALE GENOMIC DNA]</scope>
</reference>
<dbReference type="STRING" id="1618387.UW44_C0008G0021"/>
<comment type="caution">
    <text evidence="1">The sequence shown here is derived from an EMBL/GenBank/DDBJ whole genome shotgun (WGS) entry which is preliminary data.</text>
</comment>
<protein>
    <submittedName>
        <fullName evidence="1">Uncharacterized protein</fullName>
    </submittedName>
</protein>
<accession>A0A0G1KUY1</accession>
<sequence length="69" mass="7920">MSDALLLEMEKEIREWKVGTSKTWPYNLPGVDAELVDLMQEFLDRTLGKGKFKVSMADFALSLKIERIS</sequence>
<dbReference type="EMBL" id="LCIH01000008">
    <property type="protein sequence ID" value="KKT51699.1"/>
    <property type="molecule type" value="Genomic_DNA"/>
</dbReference>
<evidence type="ECO:0000313" key="2">
    <source>
        <dbReference type="Proteomes" id="UP000034006"/>
    </source>
</evidence>
<dbReference type="AlphaFoldDB" id="A0A0G1KUY1"/>
<organism evidence="1 2">
    <name type="scientific">Candidatus Collierbacteria bacterium GW2011_GWB2_44_22</name>
    <dbReference type="NCBI Taxonomy" id="1618387"/>
    <lineage>
        <taxon>Bacteria</taxon>
        <taxon>Candidatus Collieribacteriota</taxon>
    </lineage>
</organism>
<evidence type="ECO:0000313" key="1">
    <source>
        <dbReference type="EMBL" id="KKT51699.1"/>
    </source>
</evidence>
<proteinExistence type="predicted"/>
<gene>
    <name evidence="1" type="ORF">UW44_C0008G0021</name>
</gene>
<name>A0A0G1KUY1_9BACT</name>